<dbReference type="InterPro" id="IPR010330">
    <property type="entry name" value="CoiA_nuc"/>
</dbReference>
<evidence type="ECO:0000259" key="1">
    <source>
        <dbReference type="Pfam" id="PF06054"/>
    </source>
</evidence>
<evidence type="ECO:0008006" key="5">
    <source>
        <dbReference type="Google" id="ProtNLM"/>
    </source>
</evidence>
<dbReference type="EMBL" id="JAATHJ010000040">
    <property type="protein sequence ID" value="NJP39151.1"/>
    <property type="molecule type" value="Genomic_DNA"/>
</dbReference>
<accession>A0A969PVI7</accession>
<sequence length="385" mass="44610">MNILYTARCSDRSLIHSLTASKRCKKTKYWCPDCDQPVRLKTGVKVRPHFAHIHSCSSSGESRWHQAAKLTLYKLFSEQQLFVATEHFLPRAGRRADVYVTLHGKPYVFECQASSISQEEMNKRKQDYEQAGAELIWILMPVTRKTGVQRQSVTVLKRGALWPSSTPYYWTLNPQSNILQRHSGCSSDSPAYWTEFVRSFRIKDQDPEWFIRQRAPVCRELDSAVRTGWRRRAPSHRMRRFKHSDLSGMLLHQLLADFRLPPHAYPALARVPFPGSGALSVAPEIWQTLLHVSLIRQRGRSVTISEACVLVHQSCQRFLLPMDRFHLRSMLVIYFNFLEKWGVVVKRYPGVFIIKQPITVVKSADQLLMDDQYVALKSSFVYKNN</sequence>
<name>A0A969PVI7_9BACI</name>
<evidence type="ECO:0000313" key="4">
    <source>
        <dbReference type="Proteomes" id="UP000752012"/>
    </source>
</evidence>
<feature type="domain" description="Competence protein CoiA nuclease-like" evidence="1">
    <location>
        <begin position="61"/>
        <end position="177"/>
    </location>
</feature>
<organism evidence="3 4">
    <name type="scientific">Alkalicoccus luteus</name>
    <dbReference type="NCBI Taxonomy" id="1237094"/>
    <lineage>
        <taxon>Bacteria</taxon>
        <taxon>Bacillati</taxon>
        <taxon>Bacillota</taxon>
        <taxon>Bacilli</taxon>
        <taxon>Bacillales</taxon>
        <taxon>Bacillaceae</taxon>
        <taxon>Alkalicoccus</taxon>
    </lineage>
</organism>
<protein>
    <recommendedName>
        <fullName evidence="5">Competence protein CoiA</fullName>
    </recommendedName>
</protein>
<evidence type="ECO:0000259" key="2">
    <source>
        <dbReference type="Pfam" id="PF25164"/>
    </source>
</evidence>
<comment type="caution">
    <text evidence="3">The sequence shown here is derived from an EMBL/GenBank/DDBJ whole genome shotgun (WGS) entry which is preliminary data.</text>
</comment>
<keyword evidence="4" id="KW-1185">Reference proteome</keyword>
<dbReference type="Proteomes" id="UP000752012">
    <property type="component" value="Unassembled WGS sequence"/>
</dbReference>
<feature type="domain" description="Competence protein CoiA-like N-terminal" evidence="2">
    <location>
        <begin position="23"/>
        <end position="58"/>
    </location>
</feature>
<reference evidence="3 4" key="1">
    <citation type="submission" date="2020-03" db="EMBL/GenBank/DDBJ databases">
        <title>Assessment of the enzymatic potential of alkaline-tolerant lipase obtained from Bacillus luteus H11 (technogenic soil) for the bioremediation of saline soils contaminated with petroleum substances.</title>
        <authorList>
            <person name="Kalwasinska A."/>
        </authorList>
    </citation>
    <scope>NUCLEOTIDE SEQUENCE [LARGE SCALE GENOMIC DNA]</scope>
    <source>
        <strain evidence="3 4">H11</strain>
    </source>
</reference>
<evidence type="ECO:0000313" key="3">
    <source>
        <dbReference type="EMBL" id="NJP39151.1"/>
    </source>
</evidence>
<dbReference type="Pfam" id="PF06054">
    <property type="entry name" value="CoiA_nuc"/>
    <property type="match status" value="1"/>
</dbReference>
<proteinExistence type="predicted"/>
<dbReference type="RefSeq" id="WP_168009298.1">
    <property type="nucleotide sequence ID" value="NZ_JAATHJ010000040.1"/>
</dbReference>
<dbReference type="Pfam" id="PF25164">
    <property type="entry name" value="CoiA_N"/>
    <property type="match status" value="1"/>
</dbReference>
<gene>
    <name evidence="3" type="ORF">HCN83_16395</name>
</gene>
<dbReference type="InterPro" id="IPR057253">
    <property type="entry name" value="CoiA-like_N"/>
</dbReference>
<dbReference type="AlphaFoldDB" id="A0A969PVI7"/>